<organism evidence="1 2">
    <name type="scientific">Pleurodeles waltl</name>
    <name type="common">Iberian ribbed newt</name>
    <dbReference type="NCBI Taxonomy" id="8319"/>
    <lineage>
        <taxon>Eukaryota</taxon>
        <taxon>Metazoa</taxon>
        <taxon>Chordata</taxon>
        <taxon>Craniata</taxon>
        <taxon>Vertebrata</taxon>
        <taxon>Euteleostomi</taxon>
        <taxon>Amphibia</taxon>
        <taxon>Batrachia</taxon>
        <taxon>Caudata</taxon>
        <taxon>Salamandroidea</taxon>
        <taxon>Salamandridae</taxon>
        <taxon>Pleurodelinae</taxon>
        <taxon>Pleurodeles</taxon>
    </lineage>
</organism>
<sequence>MGPSVWCWHPPLPIVPRGVRPGPARLGRSLWSEEHLPLLNLIVGTRELVEGRGGRALSLPPLCSARNAL</sequence>
<dbReference type="EMBL" id="JANPWB010000001">
    <property type="protein sequence ID" value="KAJ1214812.1"/>
    <property type="molecule type" value="Genomic_DNA"/>
</dbReference>
<keyword evidence="2" id="KW-1185">Reference proteome</keyword>
<evidence type="ECO:0000313" key="1">
    <source>
        <dbReference type="EMBL" id="KAJ1214812.1"/>
    </source>
</evidence>
<proteinExistence type="predicted"/>
<name>A0AAV7WPI8_PLEWA</name>
<dbReference type="Proteomes" id="UP001066276">
    <property type="component" value="Chromosome 1_1"/>
</dbReference>
<reference evidence="1" key="1">
    <citation type="journal article" date="2022" name="bioRxiv">
        <title>Sequencing and chromosome-scale assembly of the giantPleurodeles waltlgenome.</title>
        <authorList>
            <person name="Brown T."/>
            <person name="Elewa A."/>
            <person name="Iarovenko S."/>
            <person name="Subramanian E."/>
            <person name="Araus A.J."/>
            <person name="Petzold A."/>
            <person name="Susuki M."/>
            <person name="Suzuki K.-i.T."/>
            <person name="Hayashi T."/>
            <person name="Toyoda A."/>
            <person name="Oliveira C."/>
            <person name="Osipova E."/>
            <person name="Leigh N.D."/>
            <person name="Simon A."/>
            <person name="Yun M.H."/>
        </authorList>
    </citation>
    <scope>NUCLEOTIDE SEQUENCE</scope>
    <source>
        <strain evidence="1">20211129_DDA</strain>
        <tissue evidence="1">Liver</tissue>
    </source>
</reference>
<gene>
    <name evidence="1" type="ORF">NDU88_002423</name>
</gene>
<accession>A0AAV7WPI8</accession>
<evidence type="ECO:0000313" key="2">
    <source>
        <dbReference type="Proteomes" id="UP001066276"/>
    </source>
</evidence>
<comment type="caution">
    <text evidence="1">The sequence shown here is derived from an EMBL/GenBank/DDBJ whole genome shotgun (WGS) entry which is preliminary data.</text>
</comment>
<protein>
    <submittedName>
        <fullName evidence="1">Uncharacterized protein</fullName>
    </submittedName>
</protein>
<dbReference type="AlphaFoldDB" id="A0AAV7WPI8"/>